<evidence type="ECO:0000256" key="1">
    <source>
        <dbReference type="ARBA" id="ARBA00004370"/>
    </source>
</evidence>
<keyword evidence="3" id="KW-0808">Transferase</keyword>
<evidence type="ECO:0000256" key="8">
    <source>
        <dbReference type="ARBA" id="ARBA00022989"/>
    </source>
</evidence>
<keyword evidence="7" id="KW-0862">Zinc</keyword>
<keyword evidence="10" id="KW-0732">Signal</keyword>
<evidence type="ECO:0000256" key="2">
    <source>
        <dbReference type="ARBA" id="ARBA00004906"/>
    </source>
</evidence>
<organism evidence="12">
    <name type="scientific">Timema tahoe</name>
    <dbReference type="NCBI Taxonomy" id="61484"/>
    <lineage>
        <taxon>Eukaryota</taxon>
        <taxon>Metazoa</taxon>
        <taxon>Ecdysozoa</taxon>
        <taxon>Arthropoda</taxon>
        <taxon>Hexapoda</taxon>
        <taxon>Insecta</taxon>
        <taxon>Pterygota</taxon>
        <taxon>Neoptera</taxon>
        <taxon>Polyneoptera</taxon>
        <taxon>Phasmatodea</taxon>
        <taxon>Timematodea</taxon>
        <taxon>Timematoidea</taxon>
        <taxon>Timematidae</taxon>
        <taxon>Timema</taxon>
    </lineage>
</organism>
<protein>
    <recommendedName>
        <fullName evidence="11">E3 ubiquitin-protein ligase synoviolin-like TPR repeats domain-containing protein</fullName>
    </recommendedName>
</protein>
<dbReference type="Pfam" id="PF25563">
    <property type="entry name" value="TPR_SYVN1_N"/>
    <property type="match status" value="1"/>
</dbReference>
<feature type="chain" id="PRO_5030587791" description="E3 ubiquitin-protein ligase synoviolin-like TPR repeats domain-containing protein" evidence="10">
    <location>
        <begin position="20"/>
        <end position="197"/>
    </location>
</feature>
<evidence type="ECO:0000256" key="3">
    <source>
        <dbReference type="ARBA" id="ARBA00022679"/>
    </source>
</evidence>
<evidence type="ECO:0000256" key="10">
    <source>
        <dbReference type="SAM" id="SignalP"/>
    </source>
</evidence>
<proteinExistence type="predicted"/>
<evidence type="ECO:0000256" key="5">
    <source>
        <dbReference type="ARBA" id="ARBA00022723"/>
    </source>
</evidence>
<name>A0A7R9IF36_9NEOP</name>
<evidence type="ECO:0000256" key="4">
    <source>
        <dbReference type="ARBA" id="ARBA00022692"/>
    </source>
</evidence>
<keyword evidence="6" id="KW-0863">Zinc-finger</keyword>
<keyword evidence="8" id="KW-1133">Transmembrane helix</keyword>
<reference evidence="12" key="1">
    <citation type="submission" date="2020-11" db="EMBL/GenBank/DDBJ databases">
        <authorList>
            <person name="Tran Van P."/>
        </authorList>
    </citation>
    <scope>NUCLEOTIDE SEQUENCE</scope>
</reference>
<evidence type="ECO:0000313" key="12">
    <source>
        <dbReference type="EMBL" id="CAD7457198.1"/>
    </source>
</evidence>
<keyword evidence="9" id="KW-0472">Membrane</keyword>
<comment type="subcellular location">
    <subcellularLocation>
        <location evidence="1">Membrane</location>
    </subcellularLocation>
</comment>
<keyword evidence="4" id="KW-0812">Transmembrane</keyword>
<evidence type="ECO:0000259" key="11">
    <source>
        <dbReference type="Pfam" id="PF25563"/>
    </source>
</evidence>
<feature type="domain" description="E3 ubiquitin-protein ligase synoviolin-like TPR repeats" evidence="11">
    <location>
        <begin position="4"/>
        <end position="46"/>
    </location>
</feature>
<dbReference type="InterPro" id="IPR057992">
    <property type="entry name" value="TPR_SYVN1_N"/>
</dbReference>
<dbReference type="AlphaFoldDB" id="A0A7R9IF36"/>
<dbReference type="EMBL" id="OE001600">
    <property type="protein sequence ID" value="CAD7457198.1"/>
    <property type="molecule type" value="Genomic_DNA"/>
</dbReference>
<sequence length="197" mass="22852">MRSVGITLSSMALTSVVLGNAYYQKKQFYPSVVYITKSNPSMAVCVWPLDLEVRKWAARYWLGKGKLDKVIELTTNGISTKEDIREILLQEWQADWEECTTGHGPYRASLFRMNLSETSLCCCGGEATPEHVTLECIFTEREKAELLMPIQANAMYYILRDVDHWSYLDEIADRVLKSETDRHMDELKERRQRQDQD</sequence>
<comment type="pathway">
    <text evidence="2">Protein modification; protein ubiquitination.</text>
</comment>
<keyword evidence="5" id="KW-0479">Metal-binding</keyword>
<feature type="signal peptide" evidence="10">
    <location>
        <begin position="1"/>
        <end position="19"/>
    </location>
</feature>
<accession>A0A7R9IF36</accession>
<evidence type="ECO:0000256" key="6">
    <source>
        <dbReference type="ARBA" id="ARBA00022771"/>
    </source>
</evidence>
<evidence type="ECO:0000256" key="7">
    <source>
        <dbReference type="ARBA" id="ARBA00022833"/>
    </source>
</evidence>
<evidence type="ECO:0000256" key="9">
    <source>
        <dbReference type="ARBA" id="ARBA00023136"/>
    </source>
</evidence>
<gene>
    <name evidence="12" type="ORF">TTEB3V08_LOCUS5203</name>
</gene>